<evidence type="ECO:0000313" key="4">
    <source>
        <dbReference type="EMBL" id="ORX71278.1"/>
    </source>
</evidence>
<dbReference type="CDD" id="cd15466">
    <property type="entry name" value="CLU-central"/>
    <property type="match status" value="1"/>
</dbReference>
<feature type="region of interest" description="Disordered" evidence="2">
    <location>
        <begin position="19"/>
        <end position="42"/>
    </location>
</feature>
<feature type="compositionally biased region" description="Basic residues" evidence="2">
    <location>
        <begin position="1286"/>
        <end position="1299"/>
    </location>
</feature>
<feature type="compositionally biased region" description="Basic residues" evidence="2">
    <location>
        <begin position="184"/>
        <end position="194"/>
    </location>
</feature>
<comment type="caution">
    <text evidence="4">The sequence shown here is derived from an EMBL/GenBank/DDBJ whole genome shotgun (WGS) entry which is preliminary data.</text>
</comment>
<evidence type="ECO:0000259" key="3">
    <source>
        <dbReference type="PROSITE" id="PS51823"/>
    </source>
</evidence>
<reference evidence="4 5" key="1">
    <citation type="submission" date="2016-07" db="EMBL/GenBank/DDBJ databases">
        <title>Pervasive Adenine N6-methylation of Active Genes in Fungi.</title>
        <authorList>
            <consortium name="DOE Joint Genome Institute"/>
            <person name="Mondo S.J."/>
            <person name="Dannebaum R.O."/>
            <person name="Kuo R.C."/>
            <person name="Labutti K."/>
            <person name="Haridas S."/>
            <person name="Kuo A."/>
            <person name="Salamov A."/>
            <person name="Ahrendt S.R."/>
            <person name="Lipzen A."/>
            <person name="Sullivan W."/>
            <person name="Andreopoulos W.B."/>
            <person name="Clum A."/>
            <person name="Lindquist E."/>
            <person name="Daum C."/>
            <person name="Ramamoorthy G.K."/>
            <person name="Gryganskyi A."/>
            <person name="Culley D."/>
            <person name="Magnuson J.K."/>
            <person name="James T.Y."/>
            <person name="O'Malley M.A."/>
            <person name="Stajich J.E."/>
            <person name="Spatafora J.W."/>
            <person name="Visel A."/>
            <person name="Grigoriev I.V."/>
        </authorList>
    </citation>
    <scope>NUCLEOTIDE SEQUENCE [LARGE SCALE GENOMIC DNA]</scope>
    <source>
        <strain evidence="4 5">ATCC 12442</strain>
    </source>
</reference>
<dbReference type="InterPro" id="IPR019734">
    <property type="entry name" value="TPR_rpt"/>
</dbReference>
<keyword evidence="1" id="KW-0963">Cytoplasm</keyword>
<dbReference type="Proteomes" id="UP000193922">
    <property type="component" value="Unassembled WGS sequence"/>
</dbReference>
<dbReference type="OrthoDB" id="1414216at2759"/>
<feature type="region of interest" description="Disordered" evidence="2">
    <location>
        <begin position="166"/>
        <end position="217"/>
    </location>
</feature>
<dbReference type="GeneID" id="63807654"/>
<dbReference type="InterPro" id="IPR033646">
    <property type="entry name" value="CLU-central"/>
</dbReference>
<proteinExistence type="predicted"/>
<dbReference type="PANTHER" id="PTHR12601">
    <property type="entry name" value="EUKARYOTIC TRANSLATION INITIATION FACTOR 3 SUBUNIT EIF-3"/>
    <property type="match status" value="1"/>
</dbReference>
<dbReference type="InterPro" id="IPR011990">
    <property type="entry name" value="TPR-like_helical_dom_sf"/>
</dbReference>
<organism evidence="4 5">
    <name type="scientific">Linderina pennispora</name>
    <dbReference type="NCBI Taxonomy" id="61395"/>
    <lineage>
        <taxon>Eukaryota</taxon>
        <taxon>Fungi</taxon>
        <taxon>Fungi incertae sedis</taxon>
        <taxon>Zoopagomycota</taxon>
        <taxon>Kickxellomycotina</taxon>
        <taxon>Kickxellomycetes</taxon>
        <taxon>Kickxellales</taxon>
        <taxon>Kickxellaceae</taxon>
        <taxon>Linderina</taxon>
    </lineage>
</organism>
<dbReference type="SUPFAM" id="SSF103107">
    <property type="entry name" value="Hypothetical protein c14orf129, hspc210"/>
    <property type="match status" value="1"/>
</dbReference>
<dbReference type="STRING" id="61395.A0A1Y1WD62"/>
<feature type="region of interest" description="Disordered" evidence="2">
    <location>
        <begin position="1244"/>
        <end position="1299"/>
    </location>
</feature>
<dbReference type="SMART" id="SM00028">
    <property type="entry name" value="TPR"/>
    <property type="match status" value="3"/>
</dbReference>
<feature type="compositionally biased region" description="Acidic residues" evidence="2">
    <location>
        <begin position="199"/>
        <end position="209"/>
    </location>
</feature>
<dbReference type="EMBL" id="MCFD01000004">
    <property type="protein sequence ID" value="ORX71278.1"/>
    <property type="molecule type" value="Genomic_DNA"/>
</dbReference>
<evidence type="ECO:0000256" key="2">
    <source>
        <dbReference type="SAM" id="MobiDB-lite"/>
    </source>
</evidence>
<dbReference type="GO" id="GO:0048312">
    <property type="term" value="P:intracellular distribution of mitochondria"/>
    <property type="evidence" value="ECO:0007669"/>
    <property type="project" value="TreeGrafter"/>
</dbReference>
<dbReference type="Gene3D" id="1.25.40.10">
    <property type="entry name" value="Tetratricopeptide repeat domain"/>
    <property type="match status" value="2"/>
</dbReference>
<feature type="region of interest" description="Disordered" evidence="2">
    <location>
        <begin position="676"/>
        <end position="706"/>
    </location>
</feature>
<dbReference type="GO" id="GO:0003729">
    <property type="term" value="F:mRNA binding"/>
    <property type="evidence" value="ECO:0007669"/>
    <property type="project" value="TreeGrafter"/>
</dbReference>
<evidence type="ECO:0000313" key="5">
    <source>
        <dbReference type="Proteomes" id="UP000193922"/>
    </source>
</evidence>
<sequence length="1299" mass="142849">MSIQDSAANTAAIAAAVSEAQATNVTDAQPEQHEQQPTEEGAAAEIAPGKPLFFIQSSAATAQETVQDVKQVISENPDTIEYSCFHLTLDGQRLNDFAELGEIESLQKDSKLVLVEAPYTEREARLHVSRLRDLLAGPVAANPPAAGLDAGLSLFSSIKYPNGIPAEPVSSQSGESESDSAKKPSGKKQGKKGKKASDEEAEETEEDSDDHPKPKVTEHAFSGFEFGAIPQFDILSGDQAAKSLGVPQCVRQLTLSGWNPVPRHRQLQGDLLYLLVVTLESQNLHITASREGFYVNSSSLTHFHAEPYGESHAGQQGVRDADHYKAHSLVTLLKRLSSKFSQGFDALQREMAQRDPVEVLPFVSAKQAASPWLARSANRAPQSYDLGRPQDLALRLGSQVADSLRDWNEELQSIREMPRSNLSERVLRDRQLHKWNSEFCDAAVLGAMAVVEGDMPPLNPTDASDQHMFLRDNIFFSKGFDGRETFTDLGGDAAAHAATGKDITGVRLLNQLDVEGLNTLGSVVVDYRGVRVVAQSVVPGIFRRQETTQIVYGSVDNGVTVGSDAEFHKAMEPVAKALHFAEHAVVDKEGNESRLYTSADVKGLVGTDGRRYVLDLFRMTPVDVEFLERECQEGGELPAYPHKLVLLRPELVEVFWENSIRKAVQEYAVEKTKEIEEEKKAKGETEEPKEGEAEEPKKEGEEQEPKKDLMEGFDFSLDFSPDAFTPISAQTAQPSDADKALSDAVRAASVFLRDVSIKALVHDLQSYNSSPLSGSTLTQTMHQRGINMRYLGMVAQQLPADVDAIQNVRRLVVREMITRAVKHIARDLFRATPTHLHSEAFALLVNTLVGARYNSEPAKELSTQAQAVPELTRLTPASLAAQIRAQVTLRFRFTLPEDFVAQYVTGYEHIVLREVCLKVGAQLGMRQFRFERPAEADLHAVAVAQLGITDKPNKQVKRRIRELIDAELARPLTVLPEDVLNFSALTKTSTHNSTFADEAFEAGRMSLEQGQKELGLELLLESLALHEQTYGFLHAESARCYAVVSLAHYDAGANDLAAEFMTRSVVISERTVGLDDPFTIHNYLNLALYEHACGHTEIALRFMRRAIDLWALVNSPDHPDLATAHNNIAVMLQSLQLYDDALPFFKSCLEIRRRLLGDKHVLVANALHSLAKAYAVTGDFKQAVTVERDAHKFFSETFGDEDPRTVETSHWLAEFTFNAVKSAKLTKAARRQLLEAATAASALQMDREGSKGSDAANAPAGSKGHLPIDDLLKFITGSSSGQPKPKGGRRAKGPKGSRR</sequence>
<dbReference type="InterPro" id="IPR027523">
    <property type="entry name" value="CLU_prot"/>
</dbReference>
<accession>A0A1Y1WD62</accession>
<gene>
    <name evidence="4" type="ORF">DL89DRAFT_313408</name>
</gene>
<dbReference type="GO" id="GO:0005737">
    <property type="term" value="C:cytoplasm"/>
    <property type="evidence" value="ECO:0007669"/>
    <property type="project" value="TreeGrafter"/>
</dbReference>
<feature type="domain" description="Clu" evidence="3">
    <location>
        <begin position="381"/>
        <end position="627"/>
    </location>
</feature>
<dbReference type="InterPro" id="IPR025697">
    <property type="entry name" value="CLU_dom"/>
</dbReference>
<keyword evidence="5" id="KW-1185">Reference proteome</keyword>
<dbReference type="Pfam" id="PF13424">
    <property type="entry name" value="TPR_12"/>
    <property type="match status" value="1"/>
</dbReference>
<dbReference type="Pfam" id="PF15044">
    <property type="entry name" value="CLU_N"/>
    <property type="match status" value="1"/>
</dbReference>
<dbReference type="PROSITE" id="PS51823">
    <property type="entry name" value="CLU"/>
    <property type="match status" value="1"/>
</dbReference>
<dbReference type="InterPro" id="IPR028275">
    <property type="entry name" value="CLU_N"/>
</dbReference>
<dbReference type="Pfam" id="PF12807">
    <property type="entry name" value="eIF3_p135"/>
    <property type="match status" value="1"/>
</dbReference>
<dbReference type="RefSeq" id="XP_040744793.1">
    <property type="nucleotide sequence ID" value="XM_040891006.1"/>
</dbReference>
<name>A0A1Y1WD62_9FUNG</name>
<dbReference type="PANTHER" id="PTHR12601:SF6">
    <property type="entry name" value="CLUSTERED MITOCHONDRIA PROTEIN HOMOLOG"/>
    <property type="match status" value="1"/>
</dbReference>
<dbReference type="Gene3D" id="3.30.2280.10">
    <property type="entry name" value="Hypothetical protein (hspc210)"/>
    <property type="match status" value="1"/>
</dbReference>
<dbReference type="InterPro" id="IPR023231">
    <property type="entry name" value="GSKIP_dom_sf"/>
</dbReference>
<dbReference type="Pfam" id="PF13236">
    <property type="entry name" value="CLU"/>
    <property type="match status" value="1"/>
</dbReference>
<evidence type="ECO:0000256" key="1">
    <source>
        <dbReference type="ARBA" id="ARBA00022490"/>
    </source>
</evidence>
<protein>
    <recommendedName>
        <fullName evidence="3">Clu domain-containing protein</fullName>
    </recommendedName>
</protein>
<dbReference type="SUPFAM" id="SSF48452">
    <property type="entry name" value="TPR-like"/>
    <property type="match status" value="2"/>
</dbReference>